<accession>G8XH06</accession>
<sequence length="78" mass="8629">MLARRRPERSLSADLTPGPDEPAQRLIGNCTLNVASCSLGEGRGGRNDWTGVACDGRDGSDRRRVMRHADSVRRRPLR</sequence>
<proteinExistence type="predicted"/>
<dbReference type="Proteomes" id="UP000007842">
    <property type="component" value="Plasmid pSCATT"/>
</dbReference>
<gene>
    <name evidence="2" type="ordered locus">SCATT_p15310</name>
</gene>
<dbReference type="EMBL" id="CP003229">
    <property type="protein sequence ID" value="AEW99724.1"/>
    <property type="molecule type" value="Genomic_DNA"/>
</dbReference>
<evidence type="ECO:0000313" key="2">
    <source>
        <dbReference type="EMBL" id="AEW99724.1"/>
    </source>
</evidence>
<organism evidence="2 3">
    <name type="scientific">Streptantibioticus cattleyicolor (strain ATCC 35852 / DSM 46488 / JCM 4925 / NBRC 14057 / NRRL 8057)</name>
    <name type="common">Streptomyces cattleya</name>
    <dbReference type="NCBI Taxonomy" id="1003195"/>
    <lineage>
        <taxon>Bacteria</taxon>
        <taxon>Bacillati</taxon>
        <taxon>Actinomycetota</taxon>
        <taxon>Actinomycetes</taxon>
        <taxon>Kitasatosporales</taxon>
        <taxon>Streptomycetaceae</taxon>
        <taxon>Streptantibioticus</taxon>
    </lineage>
</organism>
<reference evidence="3" key="1">
    <citation type="submission" date="2011-12" db="EMBL/GenBank/DDBJ databases">
        <title>Complete genome sequence of Streptomyces cattleya strain DSM 46488.</title>
        <authorList>
            <person name="Ou H.-Y."/>
            <person name="Li P."/>
            <person name="Zhao C."/>
            <person name="O'Hagan D."/>
            <person name="Deng Z."/>
        </authorList>
    </citation>
    <scope>NUCLEOTIDE SEQUENCE [LARGE SCALE GENOMIC DNA]</scope>
    <source>
        <strain evidence="3">ATCC 35852 / DSM 46488 / JCM 4925 / NBRC 14057 / NRRL 8057</strain>
        <plasmid evidence="3">Plasmid pSCATT</plasmid>
    </source>
</reference>
<accession>F8JKK5</accession>
<dbReference type="KEGG" id="sct:SCAT_p0210"/>
<dbReference type="KEGG" id="scy:SCATT_p15310"/>
<evidence type="ECO:0000313" key="3">
    <source>
        <dbReference type="Proteomes" id="UP000007842"/>
    </source>
</evidence>
<keyword evidence="2" id="KW-0614">Plasmid</keyword>
<dbReference type="PATRIC" id="fig|1003195.29.peg.7330"/>
<keyword evidence="3" id="KW-1185">Reference proteome</keyword>
<evidence type="ECO:0000256" key="1">
    <source>
        <dbReference type="SAM" id="MobiDB-lite"/>
    </source>
</evidence>
<feature type="region of interest" description="Disordered" evidence="1">
    <location>
        <begin position="1"/>
        <end position="22"/>
    </location>
</feature>
<dbReference type="HOGENOM" id="CLU_2620441_0_0_11"/>
<name>F8JKK5_STREN</name>
<protein>
    <submittedName>
        <fullName evidence="2">Uncharacterized protein</fullName>
    </submittedName>
</protein>
<geneLocation type="plasmid" evidence="2 3">
    <name>pSCATT</name>
</geneLocation>
<dbReference type="AlphaFoldDB" id="F8JKK5"/>